<dbReference type="SMART" id="SM00825">
    <property type="entry name" value="PKS_KS"/>
    <property type="match status" value="1"/>
</dbReference>
<organism evidence="5 6">
    <name type="scientific">Candidatus Thermofonsia Clade 3 bacterium</name>
    <dbReference type="NCBI Taxonomy" id="2364212"/>
    <lineage>
        <taxon>Bacteria</taxon>
        <taxon>Bacillati</taxon>
        <taxon>Chloroflexota</taxon>
        <taxon>Candidatus Thermofontia</taxon>
        <taxon>Candidatus Thermofonsia Clade 3</taxon>
    </lineage>
</organism>
<evidence type="ECO:0000256" key="3">
    <source>
        <dbReference type="ARBA" id="ARBA00022679"/>
    </source>
</evidence>
<evidence type="ECO:0000259" key="4">
    <source>
        <dbReference type="PROSITE" id="PS52004"/>
    </source>
</evidence>
<dbReference type="InterPro" id="IPR018201">
    <property type="entry name" value="Ketoacyl_synth_AS"/>
</dbReference>
<dbReference type="PANTHER" id="PTHR43775">
    <property type="entry name" value="FATTY ACID SYNTHASE"/>
    <property type="match status" value="1"/>
</dbReference>
<dbReference type="EMBL" id="PGTN01000402">
    <property type="protein sequence ID" value="PJF46176.1"/>
    <property type="molecule type" value="Genomic_DNA"/>
</dbReference>
<dbReference type="Pfam" id="PF00109">
    <property type="entry name" value="ketoacyl-synt"/>
    <property type="match status" value="1"/>
</dbReference>
<feature type="domain" description="Ketosynthase family 3 (KS3)" evidence="4">
    <location>
        <begin position="4"/>
        <end position="245"/>
    </location>
</feature>
<dbReference type="InterPro" id="IPR016039">
    <property type="entry name" value="Thiolase-like"/>
</dbReference>
<keyword evidence="1" id="KW-0596">Phosphopantetheine</keyword>
<dbReference type="InterPro" id="IPR020841">
    <property type="entry name" value="PKS_Beta-ketoAc_synthase_dom"/>
</dbReference>
<evidence type="ECO:0000256" key="2">
    <source>
        <dbReference type="ARBA" id="ARBA00022553"/>
    </source>
</evidence>
<comment type="caution">
    <text evidence="5">The sequence shown here is derived from an EMBL/GenBank/DDBJ whole genome shotgun (WGS) entry which is preliminary data.</text>
</comment>
<dbReference type="Proteomes" id="UP000230790">
    <property type="component" value="Unassembled WGS sequence"/>
</dbReference>
<evidence type="ECO:0000256" key="1">
    <source>
        <dbReference type="ARBA" id="ARBA00022450"/>
    </source>
</evidence>
<dbReference type="GO" id="GO:0004312">
    <property type="term" value="F:fatty acid synthase activity"/>
    <property type="evidence" value="ECO:0007669"/>
    <property type="project" value="TreeGrafter"/>
</dbReference>
<feature type="non-terminal residue" evidence="5">
    <location>
        <position position="245"/>
    </location>
</feature>
<reference evidence="5 6" key="1">
    <citation type="submission" date="2017-11" db="EMBL/GenBank/DDBJ databases">
        <title>Evolution of Phototrophy in the Chloroflexi Phylum Driven by Horizontal Gene Transfer.</title>
        <authorList>
            <person name="Ward L.M."/>
            <person name="Hemp J."/>
            <person name="Shih P.M."/>
            <person name="Mcglynn S.E."/>
            <person name="Fischer W."/>
        </authorList>
    </citation>
    <scope>NUCLEOTIDE SEQUENCE [LARGE SCALE GENOMIC DNA]</scope>
    <source>
        <strain evidence="5">JP3_7</strain>
    </source>
</reference>
<evidence type="ECO:0000313" key="6">
    <source>
        <dbReference type="Proteomes" id="UP000230790"/>
    </source>
</evidence>
<sequence length="245" mass="27032">PSSDRAIAIVGLGAILPDALNAPAFWQNIIHKRYCITETPPDRWSIADYYDPDPTAPDKTYSKIGGWVRGYQFDWKRYRIPPKVAAAMDEGQQWAVSIADEALSDYGYPHRPLDTERTGVILGTAMGGELHYITQQRVAFPEFMHALEAAPEFAALPADRRKAIIQQWHQRLDASLPPITEDSMPGELPNIVAGRVANIFNLRGPNFITDAACASSFAAIDAAFELLVERHVDAVITGGVDRNMG</sequence>
<keyword evidence="2" id="KW-0597">Phosphoprotein</keyword>
<dbReference type="InterPro" id="IPR050091">
    <property type="entry name" value="PKS_NRPS_Biosynth_Enz"/>
</dbReference>
<feature type="non-terminal residue" evidence="5">
    <location>
        <position position="1"/>
    </location>
</feature>
<dbReference type="AlphaFoldDB" id="A0A2M8Q8Q7"/>
<dbReference type="GO" id="GO:0006633">
    <property type="term" value="P:fatty acid biosynthetic process"/>
    <property type="evidence" value="ECO:0007669"/>
    <property type="project" value="InterPro"/>
</dbReference>
<name>A0A2M8Q8Q7_9CHLR</name>
<dbReference type="PROSITE" id="PS00606">
    <property type="entry name" value="KS3_1"/>
    <property type="match status" value="1"/>
</dbReference>
<dbReference type="InterPro" id="IPR014030">
    <property type="entry name" value="Ketoacyl_synth_N"/>
</dbReference>
<dbReference type="SUPFAM" id="SSF53901">
    <property type="entry name" value="Thiolase-like"/>
    <property type="match status" value="1"/>
</dbReference>
<keyword evidence="3" id="KW-0808">Transferase</keyword>
<gene>
    <name evidence="5" type="ORF">CUN48_15130</name>
</gene>
<dbReference type="Gene3D" id="3.40.47.10">
    <property type="match status" value="1"/>
</dbReference>
<proteinExistence type="predicted"/>
<dbReference type="PANTHER" id="PTHR43775:SF37">
    <property type="entry name" value="SI:DKEY-61P9.11"/>
    <property type="match status" value="1"/>
</dbReference>
<dbReference type="GO" id="GO:0004315">
    <property type="term" value="F:3-oxoacyl-[acyl-carrier-protein] synthase activity"/>
    <property type="evidence" value="ECO:0007669"/>
    <property type="project" value="InterPro"/>
</dbReference>
<accession>A0A2M8Q8Q7</accession>
<dbReference type="PROSITE" id="PS52004">
    <property type="entry name" value="KS3_2"/>
    <property type="match status" value="1"/>
</dbReference>
<protein>
    <submittedName>
        <fullName evidence="5">Beta-ketoacyl synthase</fullName>
    </submittedName>
</protein>
<evidence type="ECO:0000313" key="5">
    <source>
        <dbReference type="EMBL" id="PJF46176.1"/>
    </source>
</evidence>